<organism evidence="1 2">
    <name type="scientific">Gigaspora rosea</name>
    <dbReference type="NCBI Taxonomy" id="44941"/>
    <lineage>
        <taxon>Eukaryota</taxon>
        <taxon>Fungi</taxon>
        <taxon>Fungi incertae sedis</taxon>
        <taxon>Mucoromycota</taxon>
        <taxon>Glomeromycotina</taxon>
        <taxon>Glomeromycetes</taxon>
        <taxon>Diversisporales</taxon>
        <taxon>Gigasporaceae</taxon>
        <taxon>Gigaspora</taxon>
    </lineage>
</organism>
<accession>A0A397W862</accession>
<evidence type="ECO:0000313" key="1">
    <source>
        <dbReference type="EMBL" id="RIB29757.1"/>
    </source>
</evidence>
<dbReference type="EMBL" id="QKWP01000030">
    <property type="protein sequence ID" value="RIB29757.1"/>
    <property type="molecule type" value="Genomic_DNA"/>
</dbReference>
<dbReference type="Proteomes" id="UP000266673">
    <property type="component" value="Unassembled WGS sequence"/>
</dbReference>
<comment type="caution">
    <text evidence="1">The sequence shown here is derived from an EMBL/GenBank/DDBJ whole genome shotgun (WGS) entry which is preliminary data.</text>
</comment>
<gene>
    <name evidence="1" type="ORF">C2G38_970536</name>
</gene>
<sequence>MTNFRKILPNFLKVNIIMIQLSKLKLANAIKGNDIFIIKLPNISVKPFNIIIKYIYGGVVSLENLETSDIFDLLITFNEFNFLESIDRFQILLIEDNASWLRLNFARIYQISFQMKISKLCNNFVMKLLLNTQI</sequence>
<dbReference type="AlphaFoldDB" id="A0A397W862"/>
<evidence type="ECO:0000313" key="2">
    <source>
        <dbReference type="Proteomes" id="UP000266673"/>
    </source>
</evidence>
<proteinExistence type="predicted"/>
<dbReference type="OrthoDB" id="2429099at2759"/>
<reference evidence="1 2" key="1">
    <citation type="submission" date="2018-06" db="EMBL/GenBank/DDBJ databases">
        <title>Comparative genomics reveals the genomic features of Rhizophagus irregularis, R. cerebriforme, R. diaphanum and Gigaspora rosea, and their symbiotic lifestyle signature.</title>
        <authorList>
            <person name="Morin E."/>
            <person name="San Clemente H."/>
            <person name="Chen E.C.H."/>
            <person name="De La Providencia I."/>
            <person name="Hainaut M."/>
            <person name="Kuo A."/>
            <person name="Kohler A."/>
            <person name="Murat C."/>
            <person name="Tang N."/>
            <person name="Roy S."/>
            <person name="Loubradou J."/>
            <person name="Henrissat B."/>
            <person name="Grigoriev I.V."/>
            <person name="Corradi N."/>
            <person name="Roux C."/>
            <person name="Martin F.M."/>
        </authorList>
    </citation>
    <scope>NUCLEOTIDE SEQUENCE [LARGE SCALE GENOMIC DNA]</scope>
    <source>
        <strain evidence="1 2">DAOM 194757</strain>
    </source>
</reference>
<name>A0A397W862_9GLOM</name>
<keyword evidence="2" id="KW-1185">Reference proteome</keyword>
<evidence type="ECO:0008006" key="3">
    <source>
        <dbReference type="Google" id="ProtNLM"/>
    </source>
</evidence>
<protein>
    <recommendedName>
        <fullName evidence="3">BTB domain-containing protein</fullName>
    </recommendedName>
</protein>